<evidence type="ECO:0000256" key="2">
    <source>
        <dbReference type="ARBA" id="ARBA00022473"/>
    </source>
</evidence>
<keyword evidence="2" id="KW-0217">Developmental protein</keyword>
<evidence type="ECO:0000313" key="8">
    <source>
        <dbReference type="Proteomes" id="UP001428341"/>
    </source>
</evidence>
<evidence type="ECO:0000256" key="4">
    <source>
        <dbReference type="ARBA" id="ARBA00023242"/>
    </source>
</evidence>
<dbReference type="GO" id="GO:0005634">
    <property type="term" value="C:nucleus"/>
    <property type="evidence" value="ECO:0007669"/>
    <property type="project" value="UniProtKB-SubCell"/>
</dbReference>
<keyword evidence="8" id="KW-1185">Reference proteome</keyword>
<dbReference type="Proteomes" id="UP001428341">
    <property type="component" value="Unassembled WGS sequence"/>
</dbReference>
<name>A0AAP0LXX7_9ROSI</name>
<dbReference type="InterPro" id="IPR022003">
    <property type="entry name" value="RST"/>
</dbReference>
<dbReference type="Pfam" id="PF12174">
    <property type="entry name" value="RST"/>
    <property type="match status" value="1"/>
</dbReference>
<gene>
    <name evidence="7" type="ORF">WN944_020316</name>
</gene>
<reference evidence="7 8" key="1">
    <citation type="submission" date="2024-05" db="EMBL/GenBank/DDBJ databases">
        <title>Haplotype-resolved chromosome-level genome assembly of Huyou (Citrus changshanensis).</title>
        <authorList>
            <person name="Miao C."/>
            <person name="Chen W."/>
            <person name="Wu Y."/>
            <person name="Wang L."/>
            <person name="Zhao S."/>
            <person name="Grierson D."/>
            <person name="Xu C."/>
            <person name="Chen K."/>
        </authorList>
    </citation>
    <scope>NUCLEOTIDE SEQUENCE [LARGE SCALE GENOMIC DNA]</scope>
    <source>
        <strain evidence="7">01-14</strain>
        <tissue evidence="7">Leaf</tissue>
    </source>
</reference>
<sequence length="355" mass="39633">MEQVNNQEQVSITIKYDEISDGRAATDECTSAFDTFGFFANNGMVKIEEGDMNHYLVKKCFLSGMGPLAADTRIVALHKNSCSSLIARARLDSFKIFANAVAKKCGGNANIRPAWFGASRDEINEIVCHGFSQCGGDGARKLGPMHGFGVQLFPINSSINGVLSSESDEKGLRHILLCRVILGKMEVIPRVSKQFHPTSLEFDSGVDNLCKPSRYTVWSCYMNSHIFVDYIVSFTVVCFSACDTELCYACVCEKPQANAIKTTSPWKGIQTLMAIFSRFLHPSKMALLAKYYNDLQNQKITSQQFVMNLKQVTGDKLLFTVTKFYMNEVYDCIQVVTSSAHVIEMICFQFSILFK</sequence>
<evidence type="ECO:0000256" key="1">
    <source>
        <dbReference type="ARBA" id="ARBA00004123"/>
    </source>
</evidence>
<evidence type="ECO:0008006" key="9">
    <source>
        <dbReference type="Google" id="ProtNLM"/>
    </source>
</evidence>
<dbReference type="Gene3D" id="3.90.228.10">
    <property type="match status" value="1"/>
</dbReference>
<accession>A0AAP0LXX7</accession>
<dbReference type="PROSITE" id="PS51879">
    <property type="entry name" value="RST"/>
    <property type="match status" value="1"/>
</dbReference>
<dbReference type="AlphaFoldDB" id="A0AAP0LXX7"/>
<dbReference type="InterPro" id="IPR044964">
    <property type="entry name" value="RCD1/SRO1-5"/>
</dbReference>
<comment type="caution">
    <text evidence="7">The sequence shown here is derived from an EMBL/GenBank/DDBJ whole genome shotgun (WGS) entry which is preliminary data.</text>
</comment>
<dbReference type="EMBL" id="JBCGBO010000007">
    <property type="protein sequence ID" value="KAK9188911.1"/>
    <property type="molecule type" value="Genomic_DNA"/>
</dbReference>
<dbReference type="PROSITE" id="PS51059">
    <property type="entry name" value="PARP_CATALYTIC"/>
    <property type="match status" value="1"/>
</dbReference>
<evidence type="ECO:0000256" key="3">
    <source>
        <dbReference type="ARBA" id="ARBA00023016"/>
    </source>
</evidence>
<dbReference type="GO" id="GO:0003950">
    <property type="term" value="F:NAD+ poly-ADP-ribosyltransferase activity"/>
    <property type="evidence" value="ECO:0007669"/>
    <property type="project" value="InterPro"/>
</dbReference>
<evidence type="ECO:0000313" key="7">
    <source>
        <dbReference type="EMBL" id="KAK9188911.1"/>
    </source>
</evidence>
<dbReference type="InterPro" id="IPR012317">
    <property type="entry name" value="Poly(ADP-ribose)pol_cat_dom"/>
</dbReference>
<feature type="domain" description="RST" evidence="6">
    <location>
        <begin position="260"/>
        <end position="331"/>
    </location>
</feature>
<feature type="domain" description="PARP catalytic" evidence="5">
    <location>
        <begin position="24"/>
        <end position="255"/>
    </location>
</feature>
<comment type="subcellular location">
    <subcellularLocation>
        <location evidence="1">Nucleus</location>
    </subcellularLocation>
</comment>
<evidence type="ECO:0000259" key="5">
    <source>
        <dbReference type="PROSITE" id="PS51059"/>
    </source>
</evidence>
<proteinExistence type="predicted"/>
<protein>
    <recommendedName>
        <fullName evidence="9">PARP</fullName>
    </recommendedName>
</protein>
<keyword evidence="4" id="KW-0539">Nucleus</keyword>
<keyword evidence="3" id="KW-0346">Stress response</keyword>
<dbReference type="PANTHER" id="PTHR32263:SF14">
    <property type="entry name" value="INACTIVE POLY [ADP-RIBOSE] POLYMERASE SRO2-RELATED"/>
    <property type="match status" value="1"/>
</dbReference>
<dbReference type="PANTHER" id="PTHR32263">
    <property type="entry name" value="INACTIVE POLY [ADP-RIBOSE] POLYMERASE SRO4-RELATED"/>
    <property type="match status" value="1"/>
</dbReference>
<evidence type="ECO:0000259" key="6">
    <source>
        <dbReference type="PROSITE" id="PS51879"/>
    </source>
</evidence>
<organism evidence="7 8">
    <name type="scientific">Citrus x changshan-huyou</name>
    <dbReference type="NCBI Taxonomy" id="2935761"/>
    <lineage>
        <taxon>Eukaryota</taxon>
        <taxon>Viridiplantae</taxon>
        <taxon>Streptophyta</taxon>
        <taxon>Embryophyta</taxon>
        <taxon>Tracheophyta</taxon>
        <taxon>Spermatophyta</taxon>
        <taxon>Magnoliopsida</taxon>
        <taxon>eudicotyledons</taxon>
        <taxon>Gunneridae</taxon>
        <taxon>Pentapetalae</taxon>
        <taxon>rosids</taxon>
        <taxon>malvids</taxon>
        <taxon>Sapindales</taxon>
        <taxon>Rutaceae</taxon>
        <taxon>Aurantioideae</taxon>
        <taxon>Citrus</taxon>
    </lineage>
</organism>
<dbReference type="SUPFAM" id="SSF56399">
    <property type="entry name" value="ADP-ribosylation"/>
    <property type="match status" value="1"/>
</dbReference>